<keyword evidence="1" id="KW-0472">Membrane</keyword>
<sequence length="694" mass="77893">MERFQLLISSSPWFILLCLVVGAVYAAVLYQKKPVWGKNLNLILAACRFVVVSLLCFLLLSPFIKQVKNSYEKPTIVLAVDNSQSVALTSDSAQLNNLLSGIRSFNQTLQDKGINVDIQFLNSATDSTSLSRNTFTGNSTNLSQMLSNIQSNYLNRNLAGVVLVSDGIYNQGSSPEYLPYNFPIYPVALGDTIPKRDLNLKTLYFNKITYLGNKFPVVAEVHSTGYAGKLAAVSLKQNGKVIEKKNVSFRGNNDVQEVNFVHTANVKGMQHYTVEIDAADGEFTAQNNIRDAYIDVIDGKEKILLLALTPHPDIKAIKSILEKNENYQLEIVIAGEATPKESKYDLLILHQIPDNYNNGLAMARKFIDSNTPVWYIVGAQTNIGQLNGSNNAVKISSRMGQVDQVTPVFNSSFNIFKYSPEQANTLQKLPPVAVPFGEYKVPASAEVLLYQRVGNLVTNKPLLVVHTDKTRKSATLMGDGLWEWRLEEFNLTEKHDAVDDLVSKLVQYLSAKEDKRKLRVYPIADEFLDSEKVIFEAETYNDIYERIYGIPITLELTDDENQTNKYTFTNSEDNPRFEISGLTKGIYRYKASAQVQGKAEQVTGEFTVKDLQLEALNTTADHTLLKKLAEQTNGRFYLPTQFNDLAASLSANPPPDIIQSSEELLELIHLKWLFFLFMTLLTIEWGIRKYQGAY</sequence>
<reference evidence="2 3" key="1">
    <citation type="submission" date="2020-01" db="EMBL/GenBank/DDBJ databases">
        <authorList>
            <person name="Kim M.K."/>
        </authorList>
    </citation>
    <scope>NUCLEOTIDE SEQUENCE [LARGE SCALE GENOMIC DNA]</scope>
    <source>
        <strain evidence="2 3">172606-1</strain>
    </source>
</reference>
<dbReference type="InterPro" id="IPR029062">
    <property type="entry name" value="Class_I_gatase-like"/>
</dbReference>
<dbReference type="InterPro" id="IPR036465">
    <property type="entry name" value="vWFA_dom_sf"/>
</dbReference>
<feature type="transmembrane region" description="Helical" evidence="1">
    <location>
        <begin position="12"/>
        <end position="30"/>
    </location>
</feature>
<dbReference type="Proteomes" id="UP000480178">
    <property type="component" value="Chromosome"/>
</dbReference>
<keyword evidence="1" id="KW-0812">Transmembrane</keyword>
<evidence type="ECO:0000313" key="2">
    <source>
        <dbReference type="EMBL" id="QHT69619.1"/>
    </source>
</evidence>
<organism evidence="2 3">
    <name type="scientific">Rhodocytophaga rosea</name>
    <dbReference type="NCBI Taxonomy" id="2704465"/>
    <lineage>
        <taxon>Bacteria</taxon>
        <taxon>Pseudomonadati</taxon>
        <taxon>Bacteroidota</taxon>
        <taxon>Cytophagia</taxon>
        <taxon>Cytophagales</taxon>
        <taxon>Rhodocytophagaceae</taxon>
        <taxon>Rhodocytophaga</taxon>
    </lineage>
</organism>
<dbReference type="PANTHER" id="PTHR37947">
    <property type="entry name" value="BLL2462 PROTEIN"/>
    <property type="match status" value="1"/>
</dbReference>
<dbReference type="AlphaFoldDB" id="A0A6C0GNL3"/>
<proteinExistence type="predicted"/>
<evidence type="ECO:0000256" key="1">
    <source>
        <dbReference type="SAM" id="Phobius"/>
    </source>
</evidence>
<protein>
    <submittedName>
        <fullName evidence="2">VWA domain-containing protein</fullName>
    </submittedName>
</protein>
<dbReference type="SUPFAM" id="SSF52317">
    <property type="entry name" value="Class I glutamine amidotransferase-like"/>
    <property type="match status" value="1"/>
</dbReference>
<name>A0A6C0GNL3_9BACT</name>
<evidence type="ECO:0000313" key="3">
    <source>
        <dbReference type="Proteomes" id="UP000480178"/>
    </source>
</evidence>
<gene>
    <name evidence="2" type="ORF">GXP67_24705</name>
</gene>
<keyword evidence="3" id="KW-1185">Reference proteome</keyword>
<keyword evidence="1" id="KW-1133">Transmembrane helix</keyword>
<feature type="transmembrane region" description="Helical" evidence="1">
    <location>
        <begin position="42"/>
        <end position="64"/>
    </location>
</feature>
<dbReference type="SUPFAM" id="SSF53300">
    <property type="entry name" value="vWA-like"/>
    <property type="match status" value="1"/>
</dbReference>
<accession>A0A6C0GNL3</accession>
<dbReference type="RefSeq" id="WP_162445606.1">
    <property type="nucleotide sequence ID" value="NZ_CP048222.1"/>
</dbReference>
<dbReference type="KEGG" id="rhoz:GXP67_24705"/>
<dbReference type="EMBL" id="CP048222">
    <property type="protein sequence ID" value="QHT69619.1"/>
    <property type="molecule type" value="Genomic_DNA"/>
</dbReference>
<dbReference type="PANTHER" id="PTHR37947:SF1">
    <property type="entry name" value="BLL2462 PROTEIN"/>
    <property type="match status" value="1"/>
</dbReference>